<proteinExistence type="predicted"/>
<gene>
    <name evidence="3" type="ORF">TPC1_30203</name>
</gene>
<accession>A0A146K039</accession>
<feature type="non-terminal residue" evidence="3">
    <location>
        <position position="1"/>
    </location>
</feature>
<feature type="non-terminal residue" evidence="3">
    <location>
        <position position="832"/>
    </location>
</feature>
<feature type="region of interest" description="Disordered" evidence="2">
    <location>
        <begin position="772"/>
        <end position="832"/>
    </location>
</feature>
<dbReference type="EMBL" id="GDID01006304">
    <property type="protein sequence ID" value="JAP90302.1"/>
    <property type="molecule type" value="Transcribed_RNA"/>
</dbReference>
<sequence length="832" mass="96018">PIDQQLIKCIQCPRCYYPFQTETERQKHMNDVPECNGSDKTSYGRIEAQRTSLEGKNNYIISQMNHLRQFDLEMMLETQGRLDLITKDQKALLTPAQEQQMVKLINWVHDWVQILYIYQTLLEWQKTNEIILPPIQTTCGQSWTFQRQRILQLTKLRHEVVEQQIQRNIRIHGQNYDYELQGQLENLARINNILETEIMLLEQEEDKQQLLVTNAMDVVRRQQAIEQLLNFITPDVEAERNGQLIKLQVQRMRKKFKSNLQQLLKNASEQEKEDIEEKATTLIKQQVPYFILSAAGPVLDQFQFLYHKNISWINLNIEPAENLIGPSILLKAQQCKQVYHEASRNYNIRIQDIQKVIKTSEFLKLSVNGKINKIADYFRDANTIAWHNLGTIPILPYAKTIYSFYKDRPKSFDGKSEIVEYNTKLFIYNQLLTALQELLELKSKASKLNELMILAAQTIQNKKRDFKTVQMEQELTQTRTVVGCNQLAAISQLVPRSLVICPTFKGYQKKLISRREEFNKILSQNVKLFKVLPIKPAVIQQVMTRREQEIEKIISLQIDFTGSDHRDNEPVKSQKPWTPVNKYQFQQYLEDIHSEDLPPKPGLAKSVLTGGINAAKWTVDKLLNGINYITKPIVVNIEQKPNIIASEKKIPISPNDPVNQTSTFEPGPPIFPMTPNPPKPIPKVEFNPRKAIEEALRLDELVINSQSTFEPLKQKFIQASQSDLLKSSQQTSPRPHVAFSKFTTELTKPTQPPQVQQKADITLDSLSQAKKAKKTESKICATTDHSHKQSQNITKQKPPVQHSPAEQRKPTGSSITLIRRETLKPAETTGIK</sequence>
<evidence type="ECO:0000313" key="3">
    <source>
        <dbReference type="EMBL" id="JAP90302.1"/>
    </source>
</evidence>
<dbReference type="AlphaFoldDB" id="A0A146K039"/>
<keyword evidence="1" id="KW-0175">Coiled coil</keyword>
<protein>
    <submittedName>
        <fullName evidence="3">Uncharacterized protein</fullName>
    </submittedName>
</protein>
<feature type="coiled-coil region" evidence="1">
    <location>
        <begin position="253"/>
        <end position="285"/>
    </location>
</feature>
<name>A0A146K039_9EUKA</name>
<reference evidence="3" key="1">
    <citation type="submission" date="2015-07" db="EMBL/GenBank/DDBJ databases">
        <title>Adaptation to a free-living lifestyle via gene acquisitions in the diplomonad Trepomonas sp. PC1.</title>
        <authorList>
            <person name="Xu F."/>
            <person name="Jerlstrom-Hultqvist J."/>
            <person name="Kolisko M."/>
            <person name="Simpson A.G.B."/>
            <person name="Roger A.J."/>
            <person name="Svard S.G."/>
            <person name="Andersson J.O."/>
        </authorList>
    </citation>
    <scope>NUCLEOTIDE SEQUENCE</scope>
    <source>
        <strain evidence="3">PC1</strain>
    </source>
</reference>
<evidence type="ECO:0000256" key="2">
    <source>
        <dbReference type="SAM" id="MobiDB-lite"/>
    </source>
</evidence>
<organism evidence="3">
    <name type="scientific">Trepomonas sp. PC1</name>
    <dbReference type="NCBI Taxonomy" id="1076344"/>
    <lineage>
        <taxon>Eukaryota</taxon>
        <taxon>Metamonada</taxon>
        <taxon>Diplomonadida</taxon>
        <taxon>Hexamitidae</taxon>
        <taxon>Hexamitinae</taxon>
        <taxon>Trepomonas</taxon>
    </lineage>
</organism>
<evidence type="ECO:0000256" key="1">
    <source>
        <dbReference type="SAM" id="Coils"/>
    </source>
</evidence>